<proteinExistence type="predicted"/>
<evidence type="ECO:0000256" key="7">
    <source>
        <dbReference type="ARBA" id="ARBA00023180"/>
    </source>
</evidence>
<evidence type="ECO:0000256" key="1">
    <source>
        <dbReference type="ARBA" id="ARBA00004651"/>
    </source>
</evidence>
<gene>
    <name evidence="9" type="ORF">WN55_03995</name>
</gene>
<organism evidence="9 10">
    <name type="scientific">Dufourea novaeangliae</name>
    <name type="common">Sweat bee</name>
    <dbReference type="NCBI Taxonomy" id="178035"/>
    <lineage>
        <taxon>Eukaryota</taxon>
        <taxon>Metazoa</taxon>
        <taxon>Ecdysozoa</taxon>
        <taxon>Arthropoda</taxon>
        <taxon>Hexapoda</taxon>
        <taxon>Insecta</taxon>
        <taxon>Pterygota</taxon>
        <taxon>Neoptera</taxon>
        <taxon>Endopterygota</taxon>
        <taxon>Hymenoptera</taxon>
        <taxon>Apocrita</taxon>
        <taxon>Aculeata</taxon>
        <taxon>Apoidea</taxon>
        <taxon>Anthophila</taxon>
        <taxon>Halictidae</taxon>
        <taxon>Rophitinae</taxon>
        <taxon>Dufourea</taxon>
    </lineage>
</organism>
<dbReference type="GO" id="GO:0005886">
    <property type="term" value="C:plasma membrane"/>
    <property type="evidence" value="ECO:0007669"/>
    <property type="project" value="UniProtKB-SubCell"/>
</dbReference>
<evidence type="ECO:0000313" key="10">
    <source>
        <dbReference type="Proteomes" id="UP000076502"/>
    </source>
</evidence>
<keyword evidence="5 8" id="KW-0472">Membrane</keyword>
<keyword evidence="3 8" id="KW-0812">Transmembrane</keyword>
<protein>
    <recommendedName>
        <fullName evidence="11">Ionotropic glutamate receptor C-terminal domain-containing protein</fullName>
    </recommendedName>
</protein>
<comment type="subcellular location">
    <subcellularLocation>
        <location evidence="1">Cell membrane</location>
        <topology evidence="1">Multi-pass membrane protein</topology>
    </subcellularLocation>
</comment>
<name>A0A154PL31_DUFNO</name>
<dbReference type="AlphaFoldDB" id="A0A154PL31"/>
<dbReference type="SUPFAM" id="SSF53850">
    <property type="entry name" value="Periplasmic binding protein-like II"/>
    <property type="match status" value="1"/>
</dbReference>
<dbReference type="PANTHER" id="PTHR42643">
    <property type="entry name" value="IONOTROPIC RECEPTOR 20A-RELATED"/>
    <property type="match status" value="1"/>
</dbReference>
<evidence type="ECO:0000256" key="4">
    <source>
        <dbReference type="ARBA" id="ARBA00022989"/>
    </source>
</evidence>
<evidence type="ECO:0000256" key="8">
    <source>
        <dbReference type="SAM" id="Phobius"/>
    </source>
</evidence>
<reference evidence="9 10" key="1">
    <citation type="submission" date="2015-07" db="EMBL/GenBank/DDBJ databases">
        <title>The genome of Dufourea novaeangliae.</title>
        <authorList>
            <person name="Pan H."/>
            <person name="Kapheim K."/>
        </authorList>
    </citation>
    <scope>NUCLEOTIDE SEQUENCE [LARGE SCALE GENOMIC DNA]</scope>
    <source>
        <strain evidence="9">0120121106</strain>
        <tissue evidence="9">Whole body</tissue>
    </source>
</reference>
<evidence type="ECO:0000256" key="3">
    <source>
        <dbReference type="ARBA" id="ARBA00022692"/>
    </source>
</evidence>
<dbReference type="InterPro" id="IPR052192">
    <property type="entry name" value="Insect_Ionotropic_Sensory_Rcpt"/>
</dbReference>
<keyword evidence="4 8" id="KW-1133">Transmembrane helix</keyword>
<evidence type="ECO:0000256" key="6">
    <source>
        <dbReference type="ARBA" id="ARBA00023170"/>
    </source>
</evidence>
<keyword evidence="10" id="KW-1185">Reference proteome</keyword>
<feature type="transmembrane region" description="Helical" evidence="8">
    <location>
        <begin position="488"/>
        <end position="513"/>
    </location>
</feature>
<dbReference type="EMBL" id="KQ434948">
    <property type="protein sequence ID" value="KZC12457.1"/>
    <property type="molecule type" value="Genomic_DNA"/>
</dbReference>
<evidence type="ECO:0000313" key="9">
    <source>
        <dbReference type="EMBL" id="KZC12457.1"/>
    </source>
</evidence>
<evidence type="ECO:0000256" key="5">
    <source>
        <dbReference type="ARBA" id="ARBA00023136"/>
    </source>
</evidence>
<evidence type="ECO:0000256" key="2">
    <source>
        <dbReference type="ARBA" id="ARBA00022475"/>
    </source>
</evidence>
<keyword evidence="7" id="KW-0325">Glycoprotein</keyword>
<sequence>MKGHFAFFSRSVDDDIVVQDTATSTIMLMSTGDSLNDTFRVPDPCDRGCLFVIILVDKFEDQESFLDDTYVLAKTLWKRRVSAVAVLGSVAGSVAVAGSTSFQPYRYCTISPPVILDRCEGNDWKNLKTIDFPDLNNCDLMIAYFDNPPYVVSLKESVRLNGFEGTLIEEVSKQYQLIRQRAEWSLNTSYAEQVKLLIFDDTMADLVVGGLLQQSEPDVEYSTTYDILKVVWIVPKIPKVSLEGLVQPFHPFVWAAIGGTLLLGGSIKSFLMPDVSWLEIFALLIGVAFYRQPTRLSRRIHFISWSIFGLFLTQLYVDSLADQLINVSDLKIETMKDLIASSFSIGGTGALVELFDDFEETDEIMEQIRENFVTFDQDTYNEQLGDLLVGKNTTFALVAVLNSSRTKAVETTYAYTMTSDVICSYPLAVATWKGFPQLRTINARIQNFIDFGVFDFMIGLALSNDTRAKKFAIAQNEEYKSNLHLQQFVPAFLLMVIGFSSGFLFLFLEILVFPWRVLG</sequence>
<dbReference type="PANTHER" id="PTHR42643:SF24">
    <property type="entry name" value="IONOTROPIC RECEPTOR 60A"/>
    <property type="match status" value="1"/>
</dbReference>
<evidence type="ECO:0008006" key="11">
    <source>
        <dbReference type="Google" id="ProtNLM"/>
    </source>
</evidence>
<accession>A0A154PL31</accession>
<dbReference type="STRING" id="178035.A0A154PL31"/>
<dbReference type="Proteomes" id="UP000076502">
    <property type="component" value="Unassembled WGS sequence"/>
</dbReference>
<keyword evidence="6" id="KW-0675">Receptor</keyword>
<keyword evidence="2" id="KW-1003">Cell membrane</keyword>